<protein>
    <submittedName>
        <fullName evidence="3">Putative secreted protein</fullName>
    </submittedName>
</protein>
<evidence type="ECO:0000313" key="4">
    <source>
        <dbReference type="Proteomes" id="UP000000545"/>
    </source>
</evidence>
<accession>Q4JY20</accession>
<feature type="compositionally biased region" description="Basic and acidic residues" evidence="1">
    <location>
        <begin position="53"/>
        <end position="73"/>
    </location>
</feature>
<keyword evidence="4" id="KW-1185">Reference proteome</keyword>
<keyword evidence="2" id="KW-0732">Signal</keyword>
<evidence type="ECO:0000256" key="1">
    <source>
        <dbReference type="SAM" id="MobiDB-lite"/>
    </source>
</evidence>
<dbReference type="STRING" id="306537.jk0135"/>
<feature type="compositionally biased region" description="Polar residues" evidence="1">
    <location>
        <begin position="36"/>
        <end position="51"/>
    </location>
</feature>
<dbReference type="PATRIC" id="fig|306537.10.peg.148"/>
<organism evidence="3 4">
    <name type="scientific">Corynebacterium jeikeium (strain K411)</name>
    <dbReference type="NCBI Taxonomy" id="306537"/>
    <lineage>
        <taxon>Bacteria</taxon>
        <taxon>Bacillati</taxon>
        <taxon>Actinomycetota</taxon>
        <taxon>Actinomycetes</taxon>
        <taxon>Mycobacteriales</taxon>
        <taxon>Corynebacteriaceae</taxon>
        <taxon>Corynebacterium</taxon>
    </lineage>
</organism>
<sequence>MGVTKNRQFRAAAGAACAALLSLATLTACGGDETVDNSAESTTVPSVTESATETEKSDDAKDGKDAKDDKDSESGSSESNDAPEPAGDRGGAPAQDGAVDEVDDIPSGAQRSDEDKDFLKRLKDSGIDLAKANDAAEIGGLEDQLIAAGHAHCTAEGGGQADVYTPLAAGQLEANGVIDGDPKKAEDAIRKAAKSAYC</sequence>
<feature type="signal peptide" evidence="2">
    <location>
        <begin position="1"/>
        <end position="30"/>
    </location>
</feature>
<feature type="region of interest" description="Disordered" evidence="1">
    <location>
        <begin position="31"/>
        <end position="117"/>
    </location>
</feature>
<dbReference type="PROSITE" id="PS51257">
    <property type="entry name" value="PROKAR_LIPOPROTEIN"/>
    <property type="match status" value="1"/>
</dbReference>
<dbReference type="RefSeq" id="WP_011272871.1">
    <property type="nucleotide sequence ID" value="NC_007164.1"/>
</dbReference>
<evidence type="ECO:0000313" key="3">
    <source>
        <dbReference type="EMBL" id="CAI36287.1"/>
    </source>
</evidence>
<dbReference type="OrthoDB" id="4426693at2"/>
<dbReference type="HOGENOM" id="CLU_122752_0_0_11"/>
<dbReference type="EMBL" id="CR931997">
    <property type="protein sequence ID" value="CAI36287.1"/>
    <property type="molecule type" value="Genomic_DNA"/>
</dbReference>
<gene>
    <name evidence="3" type="ordered locus">jk0135</name>
</gene>
<feature type="chain" id="PRO_5004239660" evidence="2">
    <location>
        <begin position="31"/>
        <end position="198"/>
    </location>
</feature>
<name>Q4JY20_CORJK</name>
<dbReference type="AlphaFoldDB" id="Q4JY20"/>
<proteinExistence type="predicted"/>
<dbReference type="KEGG" id="cjk:jk0135"/>
<evidence type="ECO:0000256" key="2">
    <source>
        <dbReference type="SAM" id="SignalP"/>
    </source>
</evidence>
<reference evidence="3 4" key="1">
    <citation type="journal article" date="2005" name="J. Bacteriol.">
        <title>Complete genome sequence and analysis of the multiresistant nosocomial pathogen Corynebacterium jeikeium K411, a lipid-requiring bacterium of the human skin flora.</title>
        <authorList>
            <person name="Tauch A."/>
            <person name="Kaiser O."/>
            <person name="Hain T."/>
            <person name="Goesmann A."/>
            <person name="Weisshaar B."/>
            <person name="Albersmeier A."/>
            <person name="Bekel T."/>
            <person name="Bischoff N."/>
            <person name="Brune I."/>
            <person name="Chakraborty T."/>
            <person name="Kalinowski J."/>
            <person name="Meyer F."/>
            <person name="Rupp O."/>
            <person name="Schneiker S."/>
            <person name="Viehoever P."/>
            <person name="Puehler A."/>
        </authorList>
    </citation>
    <scope>NUCLEOTIDE SEQUENCE [LARGE SCALE GENOMIC DNA]</scope>
    <source>
        <strain evidence="3 4">K411</strain>
    </source>
</reference>
<dbReference type="Proteomes" id="UP000000545">
    <property type="component" value="Chromosome"/>
</dbReference>